<keyword evidence="4 8" id="KW-0067">ATP-binding</keyword>
<keyword evidence="5" id="KW-0862">Zinc</keyword>
<dbReference type="InterPro" id="IPR027417">
    <property type="entry name" value="P-loop_NTPase"/>
</dbReference>
<evidence type="ECO:0000313" key="9">
    <source>
        <dbReference type="Proteomes" id="UP001144323"/>
    </source>
</evidence>
<gene>
    <name evidence="8" type="ORF">LMG27198_16910</name>
</gene>
<proteinExistence type="inferred from homology"/>
<dbReference type="AlphaFoldDB" id="A0A9W6GTD6"/>
<dbReference type="SUPFAM" id="SSF52540">
    <property type="entry name" value="P-loop containing nucleoside triphosphate hydrolases"/>
    <property type="match status" value="1"/>
</dbReference>
<organism evidence="8 9">
    <name type="scientific">Methylocystis echinoides</name>
    <dbReference type="NCBI Taxonomy" id="29468"/>
    <lineage>
        <taxon>Bacteria</taxon>
        <taxon>Pseudomonadati</taxon>
        <taxon>Pseudomonadota</taxon>
        <taxon>Alphaproteobacteria</taxon>
        <taxon>Hyphomicrobiales</taxon>
        <taxon>Methylocystaceae</taxon>
        <taxon>Methylocystis</taxon>
    </lineage>
</organism>
<dbReference type="Proteomes" id="UP001144323">
    <property type="component" value="Unassembled WGS sequence"/>
</dbReference>
<dbReference type="InterPro" id="IPR050153">
    <property type="entry name" value="Metal_Ion_Import_ABC"/>
</dbReference>
<dbReference type="GO" id="GO:0006829">
    <property type="term" value="P:zinc ion transport"/>
    <property type="evidence" value="ECO:0007669"/>
    <property type="project" value="UniProtKB-KW"/>
</dbReference>
<dbReference type="CDD" id="cd03235">
    <property type="entry name" value="ABC_Metallic_Cations"/>
    <property type="match status" value="1"/>
</dbReference>
<comment type="caution">
    <text evidence="8">The sequence shown here is derived from an EMBL/GenBank/DDBJ whole genome shotgun (WGS) entry which is preliminary data.</text>
</comment>
<dbReference type="Gene3D" id="3.40.50.300">
    <property type="entry name" value="P-loop containing nucleotide triphosphate hydrolases"/>
    <property type="match status" value="1"/>
</dbReference>
<dbReference type="InterPro" id="IPR017871">
    <property type="entry name" value="ABC_transporter-like_CS"/>
</dbReference>
<dbReference type="PROSITE" id="PS50893">
    <property type="entry name" value="ABC_TRANSPORTER_2"/>
    <property type="match status" value="1"/>
</dbReference>
<dbReference type="PANTHER" id="PTHR42734">
    <property type="entry name" value="METAL TRANSPORT SYSTEM ATP-BINDING PROTEIN TM_0124-RELATED"/>
    <property type="match status" value="1"/>
</dbReference>
<keyword evidence="6" id="KW-0406">Ion transport</keyword>
<sequence length="257" mass="27877">MSGTAAPGPIRLVNLTLGYDRRPAVHHLDGEIPPGAALAVCGPNGAGKSTLLKALAGLLAPLGGHIARDGATARDVAYLPQLLDVDRSFPINVRDFVAMGAMRRLGLFRRLDAAERARTGMALDRVGMTGMEDRPIETLSGGQMQRALFARLIVQDQRVILLDEPFGAIDEATTDDLLALIAQWRAEGRTVVAVLHELDLARRAFPQTLLLAREPIAWCETHKALCADNLGRARAMSEAYDRAARECLRDEEAPHVH</sequence>
<dbReference type="RefSeq" id="WP_281802064.1">
    <property type="nucleotide sequence ID" value="NZ_BSEC01000001.1"/>
</dbReference>
<protein>
    <submittedName>
        <fullName evidence="8">ABC transporter ATP-binding protein</fullName>
    </submittedName>
</protein>
<evidence type="ECO:0000256" key="1">
    <source>
        <dbReference type="ARBA" id="ARBA00005417"/>
    </source>
</evidence>
<evidence type="ECO:0000256" key="2">
    <source>
        <dbReference type="ARBA" id="ARBA00022448"/>
    </source>
</evidence>
<evidence type="ECO:0000256" key="5">
    <source>
        <dbReference type="ARBA" id="ARBA00022906"/>
    </source>
</evidence>
<dbReference type="InterPro" id="IPR047748">
    <property type="entry name" value="AztA-like"/>
</dbReference>
<dbReference type="NCBIfam" id="NF040873">
    <property type="entry name" value="AztA"/>
    <property type="match status" value="1"/>
</dbReference>
<dbReference type="InterPro" id="IPR003593">
    <property type="entry name" value="AAA+_ATPase"/>
</dbReference>
<evidence type="ECO:0000259" key="7">
    <source>
        <dbReference type="PROSITE" id="PS50893"/>
    </source>
</evidence>
<name>A0A9W6GTD6_9HYPH</name>
<dbReference type="Pfam" id="PF00005">
    <property type="entry name" value="ABC_tran"/>
    <property type="match status" value="1"/>
</dbReference>
<accession>A0A9W6GTD6</accession>
<evidence type="ECO:0000256" key="6">
    <source>
        <dbReference type="ARBA" id="ARBA00023065"/>
    </source>
</evidence>
<evidence type="ECO:0000256" key="3">
    <source>
        <dbReference type="ARBA" id="ARBA00022741"/>
    </source>
</evidence>
<dbReference type="PROSITE" id="PS00211">
    <property type="entry name" value="ABC_TRANSPORTER_1"/>
    <property type="match status" value="1"/>
</dbReference>
<keyword evidence="3" id="KW-0547">Nucleotide-binding</keyword>
<evidence type="ECO:0000313" key="8">
    <source>
        <dbReference type="EMBL" id="GLI92699.1"/>
    </source>
</evidence>
<dbReference type="PANTHER" id="PTHR42734:SF5">
    <property type="entry name" value="IRON TRANSPORT SYSTEM ATP-BINDING PROTEIN HI_0361-RELATED"/>
    <property type="match status" value="1"/>
</dbReference>
<dbReference type="GO" id="GO:0016887">
    <property type="term" value="F:ATP hydrolysis activity"/>
    <property type="evidence" value="ECO:0007669"/>
    <property type="project" value="InterPro"/>
</dbReference>
<keyword evidence="9" id="KW-1185">Reference proteome</keyword>
<comment type="similarity">
    <text evidence="1">Belongs to the ABC transporter superfamily.</text>
</comment>
<keyword evidence="5" id="KW-0864">Zinc transport</keyword>
<dbReference type="GO" id="GO:0005524">
    <property type="term" value="F:ATP binding"/>
    <property type="evidence" value="ECO:0007669"/>
    <property type="project" value="UniProtKB-KW"/>
</dbReference>
<dbReference type="InterPro" id="IPR003439">
    <property type="entry name" value="ABC_transporter-like_ATP-bd"/>
</dbReference>
<dbReference type="SMART" id="SM00382">
    <property type="entry name" value="AAA"/>
    <property type="match status" value="1"/>
</dbReference>
<keyword evidence="2" id="KW-0813">Transport</keyword>
<dbReference type="EMBL" id="BSEC01000001">
    <property type="protein sequence ID" value="GLI92699.1"/>
    <property type="molecule type" value="Genomic_DNA"/>
</dbReference>
<evidence type="ECO:0000256" key="4">
    <source>
        <dbReference type="ARBA" id="ARBA00022840"/>
    </source>
</evidence>
<feature type="domain" description="ABC transporter" evidence="7">
    <location>
        <begin position="10"/>
        <end position="238"/>
    </location>
</feature>
<reference evidence="8" key="1">
    <citation type="journal article" date="2023" name="Int. J. Syst. Evol. Microbiol.">
        <title>Methylocystis iwaonis sp. nov., a type II methane-oxidizing bacterium from surface soil of a rice paddy field in Japan, and emended description of the genus Methylocystis (ex Whittenbury et al. 1970) Bowman et al. 1993.</title>
        <authorList>
            <person name="Kaise H."/>
            <person name="Sawadogo J.B."/>
            <person name="Alam M.S."/>
            <person name="Ueno C."/>
            <person name="Dianou D."/>
            <person name="Shinjo R."/>
            <person name="Asakawa S."/>
        </authorList>
    </citation>
    <scope>NUCLEOTIDE SEQUENCE</scope>
    <source>
        <strain evidence="8">LMG27198</strain>
    </source>
</reference>